<evidence type="ECO:0000256" key="5">
    <source>
        <dbReference type="ARBA" id="ARBA00023163"/>
    </source>
</evidence>
<evidence type="ECO:0000256" key="2">
    <source>
        <dbReference type="ARBA" id="ARBA00022814"/>
    </source>
</evidence>
<organism evidence="8 9">
    <name type="scientific">Spiribacter pallidus</name>
    <dbReference type="NCBI Taxonomy" id="1987936"/>
    <lineage>
        <taxon>Bacteria</taxon>
        <taxon>Pseudomonadati</taxon>
        <taxon>Pseudomonadota</taxon>
        <taxon>Gammaproteobacteria</taxon>
        <taxon>Chromatiales</taxon>
        <taxon>Ectothiorhodospiraceae</taxon>
        <taxon>Spiribacter</taxon>
    </lineage>
</organism>
<dbReference type="PANTHER" id="PTHR11078:SF3">
    <property type="entry name" value="ANTITERMINATION NUSB DOMAIN-CONTAINING PROTEIN"/>
    <property type="match status" value="1"/>
</dbReference>
<evidence type="ECO:0000256" key="3">
    <source>
        <dbReference type="ARBA" id="ARBA00022884"/>
    </source>
</evidence>
<keyword evidence="4 6" id="KW-0805">Transcription regulation</keyword>
<keyword evidence="9" id="KW-1185">Reference proteome</keyword>
<dbReference type="Pfam" id="PF01029">
    <property type="entry name" value="NusB"/>
    <property type="match status" value="1"/>
</dbReference>
<dbReference type="SUPFAM" id="SSF48013">
    <property type="entry name" value="NusB-like"/>
    <property type="match status" value="1"/>
</dbReference>
<protein>
    <recommendedName>
        <fullName evidence="6">Transcription antitermination protein NusB</fullName>
    </recommendedName>
    <alternativeName>
        <fullName evidence="6">Antitermination factor NusB</fullName>
    </alternativeName>
</protein>
<accession>A0ABV3TB64</accession>
<comment type="function">
    <text evidence="6">Involved in transcription antitermination. Required for transcription of ribosomal RNA (rRNA) genes. Binds specifically to the boxA antiterminator sequence of the ribosomal RNA (rrn) operons.</text>
</comment>
<proteinExistence type="inferred from homology"/>
<gene>
    <name evidence="6 8" type="primary">nusB</name>
    <name evidence="8" type="ORF">V6X73_03885</name>
</gene>
<name>A0ABV3TB64_9GAMM</name>
<sequence>MRPGEAKRARARARRRVLQALYQWQLTGHEPVAIERQFLGDHRLGRMDLEFFSEVFRGVTAQAETLDQAFDAYLDRPARTLDPVELALLRLGSYELRERLDVPYRVCIDQAVELAKSFGAEQSHRYINGVLDRVGQAVPLRRAELDAQRG</sequence>
<dbReference type="InterPro" id="IPR011605">
    <property type="entry name" value="NusB_fam"/>
</dbReference>
<reference evidence="8 9" key="1">
    <citation type="submission" date="2024-02" db="EMBL/GenBank/DDBJ databases">
        <title>New especies of Spiribacter isolated from saline water.</title>
        <authorList>
            <person name="Leon M.J."/>
            <person name="De La Haba R."/>
            <person name="Sanchez-Porro C."/>
            <person name="Ventosa A."/>
        </authorList>
    </citation>
    <scope>NUCLEOTIDE SEQUENCE [LARGE SCALE GENOMIC DNA]</scope>
    <source>
        <strain evidence="9">ag22IC6-390</strain>
    </source>
</reference>
<feature type="domain" description="NusB/RsmB/TIM44" evidence="7">
    <location>
        <begin position="12"/>
        <end position="134"/>
    </location>
</feature>
<dbReference type="NCBIfam" id="TIGR01951">
    <property type="entry name" value="nusB"/>
    <property type="match status" value="1"/>
</dbReference>
<evidence type="ECO:0000256" key="6">
    <source>
        <dbReference type="HAMAP-Rule" id="MF_00073"/>
    </source>
</evidence>
<keyword evidence="3 6" id="KW-0694">RNA-binding</keyword>
<dbReference type="Proteomes" id="UP001556709">
    <property type="component" value="Unassembled WGS sequence"/>
</dbReference>
<evidence type="ECO:0000256" key="1">
    <source>
        <dbReference type="ARBA" id="ARBA00005952"/>
    </source>
</evidence>
<dbReference type="InterPro" id="IPR035926">
    <property type="entry name" value="NusB-like_sf"/>
</dbReference>
<evidence type="ECO:0000256" key="4">
    <source>
        <dbReference type="ARBA" id="ARBA00023015"/>
    </source>
</evidence>
<evidence type="ECO:0000259" key="7">
    <source>
        <dbReference type="Pfam" id="PF01029"/>
    </source>
</evidence>
<dbReference type="HAMAP" id="MF_00073">
    <property type="entry name" value="NusB"/>
    <property type="match status" value="1"/>
</dbReference>
<evidence type="ECO:0000313" key="9">
    <source>
        <dbReference type="Proteomes" id="UP001556709"/>
    </source>
</evidence>
<keyword evidence="2 6" id="KW-0889">Transcription antitermination</keyword>
<comment type="caution">
    <text evidence="8">The sequence shown here is derived from an EMBL/GenBank/DDBJ whole genome shotgun (WGS) entry which is preliminary data.</text>
</comment>
<comment type="similarity">
    <text evidence="1 6">Belongs to the NusB family.</text>
</comment>
<dbReference type="PANTHER" id="PTHR11078">
    <property type="entry name" value="N UTILIZATION SUBSTANCE PROTEIN B-RELATED"/>
    <property type="match status" value="1"/>
</dbReference>
<evidence type="ECO:0000313" key="8">
    <source>
        <dbReference type="EMBL" id="MEX0468872.1"/>
    </source>
</evidence>
<keyword evidence="5 6" id="KW-0804">Transcription</keyword>
<dbReference type="InterPro" id="IPR006027">
    <property type="entry name" value="NusB_RsmB_TIM44"/>
</dbReference>
<dbReference type="RefSeq" id="WP_367958907.1">
    <property type="nucleotide sequence ID" value="NZ_JBAKFK010000002.1"/>
</dbReference>
<dbReference type="EMBL" id="JBAKFM010000002">
    <property type="protein sequence ID" value="MEX0468872.1"/>
    <property type="molecule type" value="Genomic_DNA"/>
</dbReference>
<dbReference type="Gene3D" id="1.10.940.10">
    <property type="entry name" value="NusB-like"/>
    <property type="match status" value="1"/>
</dbReference>